<keyword evidence="1" id="KW-1133">Transmembrane helix</keyword>
<feature type="transmembrane region" description="Helical" evidence="1">
    <location>
        <begin position="121"/>
        <end position="142"/>
    </location>
</feature>
<dbReference type="Pfam" id="PF07895">
    <property type="entry name" value="DUF1673"/>
    <property type="match status" value="1"/>
</dbReference>
<proteinExistence type="predicted"/>
<keyword evidence="1" id="KW-0812">Transmembrane</keyword>
<dbReference type="KEGG" id="mvc:MSVAZ_0113"/>
<accession>A0A0E3Q1Q1</accession>
<feature type="transmembrane region" description="Helical" evidence="1">
    <location>
        <begin position="59"/>
        <end position="77"/>
    </location>
</feature>
<reference evidence="2 3" key="1">
    <citation type="submission" date="2014-07" db="EMBL/GenBank/DDBJ databases">
        <title>Methanogenic archaea and the global carbon cycle.</title>
        <authorList>
            <person name="Henriksen J.R."/>
            <person name="Luke J."/>
            <person name="Reinhart S."/>
            <person name="Benedict M.N."/>
            <person name="Youngblut N.D."/>
            <person name="Metcalf M.E."/>
            <person name="Whitaker R.J."/>
            <person name="Metcalf W.W."/>
        </authorList>
    </citation>
    <scope>NUCLEOTIDE SEQUENCE [LARGE SCALE GENOMIC DNA]</scope>
    <source>
        <strain evidence="2 3">Z-761</strain>
    </source>
</reference>
<evidence type="ECO:0000313" key="3">
    <source>
        <dbReference type="Proteomes" id="UP000033096"/>
    </source>
</evidence>
<evidence type="ECO:0008006" key="4">
    <source>
        <dbReference type="Google" id="ProtNLM"/>
    </source>
</evidence>
<feature type="transmembrane region" description="Helical" evidence="1">
    <location>
        <begin position="154"/>
        <end position="176"/>
    </location>
</feature>
<dbReference type="Proteomes" id="UP000033096">
    <property type="component" value="Chromosome"/>
</dbReference>
<keyword evidence="1" id="KW-0472">Membrane</keyword>
<evidence type="ECO:0000313" key="2">
    <source>
        <dbReference type="EMBL" id="AKB42382.1"/>
    </source>
</evidence>
<dbReference type="EMBL" id="CP009520">
    <property type="protein sequence ID" value="AKB42382.1"/>
    <property type="molecule type" value="Genomic_DNA"/>
</dbReference>
<name>A0A0E3Q1Q1_9EURY</name>
<dbReference type="RefSeq" id="WP_048116748.1">
    <property type="nucleotide sequence ID" value="NZ_CP009520.1"/>
</dbReference>
<sequence length="205" mass="23947">MNWEAKYIRKLMGWCPNAKTIETGSRVSPVNFEAYDQPRGEKVRIPMALSRFSRLDVRLLLPTLFLTPVYTVMLLVKGVNFDLFFLGILFSLLINLLFWKNQIREYDAAAKKTTVRYVSKIVLFFVFLSLILFLSFPPIVFLSNTPSSINSQSMYSFIAATWILTMWGTCLQLFYWEKKNHMIIHIKNENGFQKTYAIGEEEEEI</sequence>
<protein>
    <recommendedName>
        <fullName evidence="4">DUF1673 domain-containing protein</fullName>
    </recommendedName>
</protein>
<dbReference type="PATRIC" id="fig|1434123.4.peg.90"/>
<dbReference type="STRING" id="1434123.MSVAZ_0113"/>
<gene>
    <name evidence="2" type="ORF">MSVAZ_0113</name>
</gene>
<feature type="transmembrane region" description="Helical" evidence="1">
    <location>
        <begin position="83"/>
        <end position="100"/>
    </location>
</feature>
<dbReference type="HOGENOM" id="CLU_1363666_0_0_2"/>
<keyword evidence="3" id="KW-1185">Reference proteome</keyword>
<dbReference type="InterPro" id="IPR012874">
    <property type="entry name" value="DUF1673_METspp"/>
</dbReference>
<evidence type="ECO:0000256" key="1">
    <source>
        <dbReference type="SAM" id="Phobius"/>
    </source>
</evidence>
<dbReference type="GeneID" id="24808466"/>
<organism evidence="2 3">
    <name type="scientific">Methanosarcina vacuolata Z-761</name>
    <dbReference type="NCBI Taxonomy" id="1434123"/>
    <lineage>
        <taxon>Archaea</taxon>
        <taxon>Methanobacteriati</taxon>
        <taxon>Methanobacteriota</taxon>
        <taxon>Stenosarchaea group</taxon>
        <taxon>Methanomicrobia</taxon>
        <taxon>Methanosarcinales</taxon>
        <taxon>Methanosarcinaceae</taxon>
        <taxon>Methanosarcina</taxon>
    </lineage>
</organism>
<dbReference type="AlphaFoldDB" id="A0A0E3Q1Q1"/>